<evidence type="ECO:0000313" key="7">
    <source>
        <dbReference type="EMBL" id="SDK32433.1"/>
    </source>
</evidence>
<dbReference type="AlphaFoldDB" id="A0A7Z7BRQ7"/>
<name>A0A7Z7BRQ7_9HYPH</name>
<keyword evidence="2 5" id="KW-0812">Transmembrane</keyword>
<keyword evidence="3 5" id="KW-1133">Transmembrane helix</keyword>
<feature type="transmembrane region" description="Helical" evidence="5">
    <location>
        <begin position="94"/>
        <end position="116"/>
    </location>
</feature>
<dbReference type="InterPro" id="IPR035906">
    <property type="entry name" value="MetI-like_sf"/>
</dbReference>
<comment type="caution">
    <text evidence="7">The sequence shown here is derived from an EMBL/GenBank/DDBJ whole genome shotgun (WGS) entry which is preliminary data.</text>
</comment>
<keyword evidence="5" id="KW-0813">Transport</keyword>
<feature type="transmembrane region" description="Helical" evidence="5">
    <location>
        <begin position="263"/>
        <end position="285"/>
    </location>
</feature>
<gene>
    <name evidence="7" type="ORF">SAMN05428983_4576</name>
</gene>
<keyword evidence="4 5" id="KW-0472">Membrane</keyword>
<sequence length="295" mass="32436">MNRAAIPEGPKPRKISASRIAIYVFLVVSAIFFLLPVYVMIITSLKPMAEIRTGNLFAFPREMTFDAWAKAWSSACTGRVCKGISPGMLNSFKIAIPGTLFPVILGAINGYALSFWRFRGANLVFMMLLVSTFVPIQVFIFPLVRMMTAAGLFGTLPGIILIHTGFTLPITTLLFRNFYAAVPEEMFSAARIDGGGFWSIFGYVLLPISTPIVIVAVILQFTGSWNDYLFGLIFAGRENQPMTVLLTSIVTSQYGEKEYNVNMAATMLAAMVPLLVYFASGRWFVRGISDGALKG</sequence>
<dbReference type="PROSITE" id="PS50928">
    <property type="entry name" value="ABC_TM1"/>
    <property type="match status" value="1"/>
</dbReference>
<organism evidence="7 8">
    <name type="scientific">Agrobacterium fabrum</name>
    <dbReference type="NCBI Taxonomy" id="1176649"/>
    <lineage>
        <taxon>Bacteria</taxon>
        <taxon>Pseudomonadati</taxon>
        <taxon>Pseudomonadota</taxon>
        <taxon>Alphaproteobacteria</taxon>
        <taxon>Hyphomicrobiales</taxon>
        <taxon>Rhizobiaceae</taxon>
        <taxon>Rhizobium/Agrobacterium group</taxon>
        <taxon>Agrobacterium</taxon>
        <taxon>Agrobacterium tumefaciens complex</taxon>
    </lineage>
</organism>
<protein>
    <submittedName>
        <fullName evidence="7">Carbohydrate ABC transporter membrane protein 2, CUT1 family</fullName>
    </submittedName>
</protein>
<feature type="transmembrane region" description="Helical" evidence="5">
    <location>
        <begin position="150"/>
        <end position="175"/>
    </location>
</feature>
<evidence type="ECO:0000313" key="8">
    <source>
        <dbReference type="Proteomes" id="UP000198917"/>
    </source>
</evidence>
<evidence type="ECO:0000256" key="3">
    <source>
        <dbReference type="ARBA" id="ARBA00022989"/>
    </source>
</evidence>
<comment type="similarity">
    <text evidence="5">Belongs to the binding-protein-dependent transport system permease family.</text>
</comment>
<dbReference type="GO" id="GO:0055085">
    <property type="term" value="P:transmembrane transport"/>
    <property type="evidence" value="ECO:0007669"/>
    <property type="project" value="InterPro"/>
</dbReference>
<accession>A0A7Z7BRQ7</accession>
<dbReference type="Pfam" id="PF00528">
    <property type="entry name" value="BPD_transp_1"/>
    <property type="match status" value="1"/>
</dbReference>
<proteinExistence type="inferred from homology"/>
<dbReference type="CDD" id="cd06261">
    <property type="entry name" value="TM_PBP2"/>
    <property type="match status" value="1"/>
</dbReference>
<feature type="transmembrane region" description="Helical" evidence="5">
    <location>
        <begin position="196"/>
        <end position="221"/>
    </location>
</feature>
<reference evidence="7 8" key="1">
    <citation type="submission" date="2016-10" db="EMBL/GenBank/DDBJ databases">
        <authorList>
            <person name="Varghese N."/>
            <person name="Submissions S."/>
        </authorList>
    </citation>
    <scope>NUCLEOTIDE SEQUENCE [LARGE SCALE GENOMIC DNA]</scope>
    <source>
        <strain evidence="7 8">PDC82</strain>
    </source>
</reference>
<feature type="domain" description="ABC transmembrane type-1" evidence="6">
    <location>
        <begin position="88"/>
        <end position="280"/>
    </location>
</feature>
<dbReference type="Proteomes" id="UP000198917">
    <property type="component" value="Unassembled WGS sequence"/>
</dbReference>
<dbReference type="EMBL" id="FNEW01000007">
    <property type="protein sequence ID" value="SDK32433.1"/>
    <property type="molecule type" value="Genomic_DNA"/>
</dbReference>
<dbReference type="RefSeq" id="WP_092734476.1">
    <property type="nucleotide sequence ID" value="NZ_FNEW01000007.1"/>
</dbReference>
<evidence type="ECO:0000256" key="2">
    <source>
        <dbReference type="ARBA" id="ARBA00022692"/>
    </source>
</evidence>
<evidence type="ECO:0000256" key="1">
    <source>
        <dbReference type="ARBA" id="ARBA00004651"/>
    </source>
</evidence>
<comment type="subcellular location">
    <subcellularLocation>
        <location evidence="1 5">Cell membrane</location>
        <topology evidence="1 5">Multi-pass membrane protein</topology>
    </subcellularLocation>
</comment>
<dbReference type="InterPro" id="IPR000515">
    <property type="entry name" value="MetI-like"/>
</dbReference>
<feature type="transmembrane region" description="Helical" evidence="5">
    <location>
        <begin position="20"/>
        <end position="41"/>
    </location>
</feature>
<dbReference type="GO" id="GO:0005886">
    <property type="term" value="C:plasma membrane"/>
    <property type="evidence" value="ECO:0007669"/>
    <property type="project" value="UniProtKB-SubCell"/>
</dbReference>
<evidence type="ECO:0000259" key="6">
    <source>
        <dbReference type="PROSITE" id="PS50928"/>
    </source>
</evidence>
<feature type="transmembrane region" description="Helical" evidence="5">
    <location>
        <begin position="123"/>
        <end position="144"/>
    </location>
</feature>
<dbReference type="PANTHER" id="PTHR43879:SF1">
    <property type="entry name" value="GLUCOSE IMPORT SYSTEM PERMEASE PROTEIN GLCU"/>
    <property type="match status" value="1"/>
</dbReference>
<evidence type="ECO:0000256" key="5">
    <source>
        <dbReference type="RuleBase" id="RU363032"/>
    </source>
</evidence>
<dbReference type="PANTHER" id="PTHR43879">
    <property type="entry name" value="ABC TRANSPORTER PERMEASE PROTEIN"/>
    <property type="match status" value="1"/>
</dbReference>
<evidence type="ECO:0000256" key="4">
    <source>
        <dbReference type="ARBA" id="ARBA00023136"/>
    </source>
</evidence>
<dbReference type="Gene3D" id="1.10.3720.10">
    <property type="entry name" value="MetI-like"/>
    <property type="match status" value="1"/>
</dbReference>
<dbReference type="SUPFAM" id="SSF161098">
    <property type="entry name" value="MetI-like"/>
    <property type="match status" value="1"/>
</dbReference>